<keyword evidence="1" id="KW-0677">Repeat</keyword>
<feature type="repeat" description="ANK" evidence="3">
    <location>
        <begin position="78"/>
        <end position="116"/>
    </location>
</feature>
<dbReference type="PROSITE" id="PS50297">
    <property type="entry name" value="ANK_REP_REGION"/>
    <property type="match status" value="2"/>
</dbReference>
<feature type="non-terminal residue" evidence="4">
    <location>
        <position position="1"/>
    </location>
</feature>
<sequence>GVKLSVRDEEGNTTLHFAAKAGDFELVKRLLFEGAEVNCKNNAGQSPLHMAAKCCQNRLVIIKLLLVRGSEVNVKDKDGRTPMHFAINSMRYAYCSNDKVIKEMLDWGGSLYVRDENGIQPLELASCPYEVYDALKKHVIQLKCVGMYLDLPFNEFDFTQYSDFFMMCLKEVERMKLHRFDQYLLSDVFSKYGDPTYSSNNNLKKMLMSDMLEVEFPIYASLLRATFKKSKNRTALLDVAQYAFTHILPVEISRYILSFSDDDDIQYVVKAIEF</sequence>
<reference evidence="4" key="1">
    <citation type="submission" date="2015-11" db="EMBL/GenBank/DDBJ databases">
        <title>De novo transcriptome assembly of four potential Pierce s Disease insect vectors from Arizona vineyards.</title>
        <authorList>
            <person name="Tassone E.E."/>
        </authorList>
    </citation>
    <scope>NUCLEOTIDE SEQUENCE</scope>
</reference>
<organism evidence="4">
    <name type="scientific">Graphocephala atropunctata</name>
    <dbReference type="NCBI Taxonomy" id="36148"/>
    <lineage>
        <taxon>Eukaryota</taxon>
        <taxon>Metazoa</taxon>
        <taxon>Ecdysozoa</taxon>
        <taxon>Arthropoda</taxon>
        <taxon>Hexapoda</taxon>
        <taxon>Insecta</taxon>
        <taxon>Pterygota</taxon>
        <taxon>Neoptera</taxon>
        <taxon>Paraneoptera</taxon>
        <taxon>Hemiptera</taxon>
        <taxon>Auchenorrhyncha</taxon>
        <taxon>Membracoidea</taxon>
        <taxon>Cicadellidae</taxon>
        <taxon>Cicadellinae</taxon>
        <taxon>Cicadellini</taxon>
        <taxon>Graphocephala</taxon>
    </lineage>
</organism>
<dbReference type="PANTHER" id="PTHR24198">
    <property type="entry name" value="ANKYRIN REPEAT AND PROTEIN KINASE DOMAIN-CONTAINING PROTEIN"/>
    <property type="match status" value="1"/>
</dbReference>
<protein>
    <submittedName>
        <fullName evidence="4">Uncharacterized protein</fullName>
    </submittedName>
</protein>
<accession>A0A1B6MPU7</accession>
<feature type="repeat" description="ANK" evidence="3">
    <location>
        <begin position="43"/>
        <end position="77"/>
    </location>
</feature>
<evidence type="ECO:0000256" key="2">
    <source>
        <dbReference type="ARBA" id="ARBA00023043"/>
    </source>
</evidence>
<feature type="repeat" description="ANK" evidence="3">
    <location>
        <begin position="10"/>
        <end position="42"/>
    </location>
</feature>
<dbReference type="PROSITE" id="PS50088">
    <property type="entry name" value="ANK_REPEAT"/>
    <property type="match status" value="3"/>
</dbReference>
<dbReference type="SUPFAM" id="SSF48403">
    <property type="entry name" value="Ankyrin repeat"/>
    <property type="match status" value="1"/>
</dbReference>
<dbReference type="Gene3D" id="1.25.40.20">
    <property type="entry name" value="Ankyrin repeat-containing domain"/>
    <property type="match status" value="1"/>
</dbReference>
<dbReference type="PANTHER" id="PTHR24198:SF165">
    <property type="entry name" value="ANKYRIN REPEAT-CONTAINING PROTEIN-RELATED"/>
    <property type="match status" value="1"/>
</dbReference>
<evidence type="ECO:0000313" key="4">
    <source>
        <dbReference type="EMBL" id="JAT37967.1"/>
    </source>
</evidence>
<gene>
    <name evidence="4" type="ORF">g.45766</name>
</gene>
<dbReference type="SMART" id="SM00248">
    <property type="entry name" value="ANK"/>
    <property type="match status" value="3"/>
</dbReference>
<dbReference type="Pfam" id="PF12796">
    <property type="entry name" value="Ank_2"/>
    <property type="match status" value="1"/>
</dbReference>
<keyword evidence="2 3" id="KW-0040">ANK repeat</keyword>
<dbReference type="InterPro" id="IPR036770">
    <property type="entry name" value="Ankyrin_rpt-contain_sf"/>
</dbReference>
<dbReference type="PRINTS" id="PR01415">
    <property type="entry name" value="ANKYRIN"/>
</dbReference>
<evidence type="ECO:0000256" key="3">
    <source>
        <dbReference type="PROSITE-ProRule" id="PRU00023"/>
    </source>
</evidence>
<dbReference type="InterPro" id="IPR002110">
    <property type="entry name" value="Ankyrin_rpt"/>
</dbReference>
<evidence type="ECO:0000256" key="1">
    <source>
        <dbReference type="ARBA" id="ARBA00022737"/>
    </source>
</evidence>
<proteinExistence type="predicted"/>
<dbReference type="EMBL" id="GEBQ01002010">
    <property type="protein sequence ID" value="JAT37967.1"/>
    <property type="molecule type" value="Transcribed_RNA"/>
</dbReference>
<dbReference type="AlphaFoldDB" id="A0A1B6MPU7"/>
<name>A0A1B6MPU7_9HEMI</name>